<dbReference type="GO" id="GO:0003677">
    <property type="term" value="F:DNA binding"/>
    <property type="evidence" value="ECO:0007669"/>
    <property type="project" value="InterPro"/>
</dbReference>
<name>A0A2T4TWM9_9BACT</name>
<dbReference type="PANTHER" id="PTHR47396">
    <property type="entry name" value="TYPE I RESTRICTION ENZYME ECOKI R PROTEIN"/>
    <property type="match status" value="1"/>
</dbReference>
<dbReference type="GO" id="GO:0005524">
    <property type="term" value="F:ATP binding"/>
    <property type="evidence" value="ECO:0007669"/>
    <property type="project" value="InterPro"/>
</dbReference>
<dbReference type="InterPro" id="IPR027417">
    <property type="entry name" value="P-loop_NTPase"/>
</dbReference>
<dbReference type="AlphaFoldDB" id="A0A2T4TWM9"/>
<dbReference type="OrthoDB" id="9804145at2"/>
<evidence type="ECO:0000313" key="3">
    <source>
        <dbReference type="Proteomes" id="UP000241436"/>
    </source>
</evidence>
<dbReference type="Gene3D" id="3.40.50.300">
    <property type="entry name" value="P-loop containing nucleotide triphosphate hydrolases"/>
    <property type="match status" value="2"/>
</dbReference>
<organism evidence="2 3">
    <name type="scientific">Candidatus Methylomirabilis limnetica</name>
    <dbReference type="NCBI Taxonomy" id="2033718"/>
    <lineage>
        <taxon>Bacteria</taxon>
        <taxon>Candidatus Methylomirabilota</taxon>
        <taxon>Candidatus Methylomirabilia</taxon>
        <taxon>Candidatus Methylomirabilales</taxon>
        <taxon>Candidatus Methylomirabilaceae</taxon>
        <taxon>Candidatus Methylomirabilis</taxon>
    </lineage>
</organism>
<dbReference type="GO" id="GO:0005829">
    <property type="term" value="C:cytosol"/>
    <property type="evidence" value="ECO:0007669"/>
    <property type="project" value="TreeGrafter"/>
</dbReference>
<feature type="domain" description="Helicase/UvrB N-terminal" evidence="1">
    <location>
        <begin position="1"/>
        <end position="268"/>
    </location>
</feature>
<reference evidence="3" key="2">
    <citation type="journal article" date="2018" name="Environ. Microbiol.">
        <title>Bloom of a denitrifying methanotroph, 'Candidatus Methylomirabilis limnetica', in a deep stratified lake.</title>
        <authorList>
            <person name="Graf J.S."/>
            <person name="Mayr M.J."/>
            <person name="Marchant H.K."/>
            <person name="Tienken D."/>
            <person name="Hach P.F."/>
            <person name="Brand A."/>
            <person name="Schubert C.J."/>
            <person name="Kuypers M.M."/>
            <person name="Milucka J."/>
        </authorList>
    </citation>
    <scope>NUCLEOTIDE SEQUENCE [LARGE SCALE GENOMIC DNA]</scope>
    <source>
        <strain evidence="3">Zug</strain>
    </source>
</reference>
<dbReference type="InterPro" id="IPR006935">
    <property type="entry name" value="Helicase/UvrB_N"/>
</dbReference>
<dbReference type="Proteomes" id="UP000241436">
    <property type="component" value="Unassembled WGS sequence"/>
</dbReference>
<dbReference type="SUPFAM" id="SSF52540">
    <property type="entry name" value="P-loop containing nucleoside triphosphate hydrolases"/>
    <property type="match status" value="1"/>
</dbReference>
<dbReference type="EMBL" id="NVQC01000023">
    <property type="protein sequence ID" value="PTL35514.1"/>
    <property type="molecule type" value="Genomic_DNA"/>
</dbReference>
<protein>
    <recommendedName>
        <fullName evidence="1">Helicase/UvrB N-terminal domain-containing protein</fullName>
    </recommendedName>
</protein>
<comment type="caution">
    <text evidence="2">The sequence shown here is derived from an EMBL/GenBank/DDBJ whole genome shotgun (WGS) entry which is preliminary data.</text>
</comment>
<accession>A0A2T4TWM9</accession>
<reference evidence="2 3" key="1">
    <citation type="submission" date="2017-09" db="EMBL/GenBank/DDBJ databases">
        <title>Bloom of a denitrifying methanotroph, Candidatus Methylomirabilis limnetica, in a deep stratified lake.</title>
        <authorList>
            <person name="Graf J.S."/>
            <person name="Marchant H.K."/>
            <person name="Tienken D."/>
            <person name="Hach P.F."/>
            <person name="Brand A."/>
            <person name="Schubert C.J."/>
            <person name="Kuypers M.M."/>
            <person name="Milucka J."/>
        </authorList>
    </citation>
    <scope>NUCLEOTIDE SEQUENCE [LARGE SCALE GENOMIC DNA]</scope>
    <source>
        <strain evidence="2 3">Zug</strain>
    </source>
</reference>
<dbReference type="PANTHER" id="PTHR47396:SF1">
    <property type="entry name" value="ATP-DEPENDENT HELICASE IRC3-RELATED"/>
    <property type="match status" value="1"/>
</dbReference>
<sequence length="847" mass="97663">MQLKRYQERVISEVKLFLDALASEQTAGSQYASLAAWDKAKKLFHLPGEYRPRKNGLGKDLPTCCIKVPTGGGKTLLATQILGLVYQTILKNRNGSGLVLWVVPSDQIYKDTLKALRDRRHFYRESLEFVLSRRIEVWEKHEIFRLTPGQLRSNLNILLLKLASTNRETREQLKFFRDSGGNIVQHFPPENDPEKHGALKVQFLNLDMLGDDDDQDERLVKTSLGNLVRLCEPPVILDEGHKATSELARKTIEGFNASVVVELSATPHKEANVLVRVTGKELLGEQMIKLPINIANANQPSWKNCLTQAREKREHLAKLAEKHYRESEKLIRPIVLVQVERTGKDQRDSGFVHSEDVKQHLMQREGVHESAIAIKTSDTDDIEGIDLLAEGCRVEWIITKAALQEGWDCPFAYILVSLNNTGSQQSMTQLVGRVLRQPYVERTPFDELNESYVFCLRRKAADISREVKKALEQEGYEGDAASVVDRSTDDGKAGQKRVTTIREEFRRYYREFEGKIYLPRFCVKHGDTYDVLDYFRHLLSQVDVTRFDYAGIDWNMTAAIEAAKDSIYRLTLEQDDLERVAERESVTLETDEQVKAWLVASLPFNYFSQKQLREIVSRVTDRLYQLTPELSGRLGLVKFEVREKIVGLIQRGTDRQTQEAFEALFKNKRLGFYLECVEGRFEIPPKIEIRGTKKLIHVDHEPVQRSLFDYVPDDLNEYEKSVALYLDKHPEVLWWYRNLVGVDCFSIQGYKRNKIYPDFVVQQGHNKKPVASVVVVESKGKHLKGNEDTTYKRTVGSYFQKVGQKVPWQKLAEDFRDETFRFQVLDEGEYADRDWRDDLKKLLNSPV</sequence>
<proteinExistence type="predicted"/>
<evidence type="ECO:0000313" key="2">
    <source>
        <dbReference type="EMBL" id="PTL35514.1"/>
    </source>
</evidence>
<dbReference type="CDD" id="cd18785">
    <property type="entry name" value="SF2_C"/>
    <property type="match status" value="1"/>
</dbReference>
<evidence type="ECO:0000259" key="1">
    <source>
        <dbReference type="Pfam" id="PF04851"/>
    </source>
</evidence>
<dbReference type="GO" id="GO:0016787">
    <property type="term" value="F:hydrolase activity"/>
    <property type="evidence" value="ECO:0007669"/>
    <property type="project" value="InterPro"/>
</dbReference>
<gene>
    <name evidence="2" type="ORF">CLG94_09605</name>
</gene>
<dbReference type="RefSeq" id="WP_107563024.1">
    <property type="nucleotide sequence ID" value="NZ_NVQC01000023.1"/>
</dbReference>
<dbReference type="Pfam" id="PF04851">
    <property type="entry name" value="ResIII"/>
    <property type="match status" value="1"/>
</dbReference>
<keyword evidence="3" id="KW-1185">Reference proteome</keyword>
<dbReference type="InterPro" id="IPR050742">
    <property type="entry name" value="Helicase_Restrict-Modif_Enz"/>
</dbReference>